<dbReference type="EMBL" id="LZYO01000247">
    <property type="protein sequence ID" value="ODH22658.1"/>
    <property type="molecule type" value="Genomic_DNA"/>
</dbReference>
<dbReference type="VEuPathDB" id="FungiDB:PABG_07512"/>
<dbReference type="Gene3D" id="1.10.510.10">
    <property type="entry name" value="Transferase(Phosphotransferase) domain 1"/>
    <property type="match status" value="1"/>
</dbReference>
<evidence type="ECO:0000313" key="1">
    <source>
        <dbReference type="EMBL" id="ODH22658.1"/>
    </source>
</evidence>
<dbReference type="PANTHER" id="PTHR38248:SF2">
    <property type="entry name" value="FUNK1 11"/>
    <property type="match status" value="1"/>
</dbReference>
<dbReference type="Proteomes" id="UP000242814">
    <property type="component" value="Unassembled WGS sequence"/>
</dbReference>
<dbReference type="SUPFAM" id="SSF56112">
    <property type="entry name" value="Protein kinase-like (PK-like)"/>
    <property type="match status" value="1"/>
</dbReference>
<dbReference type="OrthoDB" id="4187685at2759"/>
<proteinExistence type="predicted"/>
<dbReference type="Pfam" id="PF17667">
    <property type="entry name" value="Pkinase_fungal"/>
    <property type="match status" value="1"/>
</dbReference>
<organism evidence="1 2">
    <name type="scientific">Paracoccidioides brasiliensis</name>
    <dbReference type="NCBI Taxonomy" id="121759"/>
    <lineage>
        <taxon>Eukaryota</taxon>
        <taxon>Fungi</taxon>
        <taxon>Dikarya</taxon>
        <taxon>Ascomycota</taxon>
        <taxon>Pezizomycotina</taxon>
        <taxon>Eurotiomycetes</taxon>
        <taxon>Eurotiomycetidae</taxon>
        <taxon>Onygenales</taxon>
        <taxon>Ajellomycetaceae</taxon>
        <taxon>Paracoccidioides</taxon>
    </lineage>
</organism>
<dbReference type="InterPro" id="IPR040976">
    <property type="entry name" value="Pkinase_fungal"/>
</dbReference>
<dbReference type="PANTHER" id="PTHR38248">
    <property type="entry name" value="FUNK1 6"/>
    <property type="match status" value="1"/>
</dbReference>
<sequence>MRRGMTFDDKRYDFKSTSPSVTSFRKFQPLTELRSSGNADLWISRCSNDPVPSVNAQQMNELTSIHSAHKPSLFKRNCEELYGNRVLRCLMISPTGRPIYDYKSPLELLTALRDAIKAQSLYLDGNILHRDNSDNNIIIIDPDKEDGYSGMLTDLALSKEVGNKRSGARHQTSMMEFMAIDVLLNIDHTYRHDLESFFYVLIWQCARHG</sequence>
<dbReference type="AlphaFoldDB" id="A0A1D2JA50"/>
<evidence type="ECO:0000313" key="2">
    <source>
        <dbReference type="Proteomes" id="UP000242814"/>
    </source>
</evidence>
<comment type="caution">
    <text evidence="1">The sequence shown here is derived from an EMBL/GenBank/DDBJ whole genome shotgun (WGS) entry which is preliminary data.</text>
</comment>
<reference evidence="1 2" key="1">
    <citation type="submission" date="2016-06" db="EMBL/GenBank/DDBJ databases">
        <authorList>
            <person name="Kjaerup R.B."/>
            <person name="Dalgaard T.S."/>
            <person name="Juul-Madsen H.R."/>
        </authorList>
    </citation>
    <scope>NUCLEOTIDE SEQUENCE [LARGE SCALE GENOMIC DNA]</scope>
    <source>
        <strain evidence="1 2">Pb300</strain>
    </source>
</reference>
<dbReference type="VEuPathDB" id="FungiDB:PADG_08145"/>
<protein>
    <submittedName>
        <fullName evidence="1">Uncharacterized protein</fullName>
    </submittedName>
</protein>
<dbReference type="InterPro" id="IPR011009">
    <property type="entry name" value="Kinase-like_dom_sf"/>
</dbReference>
<gene>
    <name evidence="1" type="ORF">ACO22_05485</name>
</gene>
<name>A0A1D2JA50_PARBR</name>
<accession>A0A1D2JA50</accession>